<sequence>MDSISQKVNPVSNPLKVITKCFILTDRPDPPHYPTCENICDESVLLSWKPPLNDGGSFITHYVIEKCEPPNTNWIRVAVSRGSGEMMTRAAVKVTLSERPYHIEAFKDGTTEYDLTKEELADLHSEVEKRMKKVFRKDRLSARRFRIAPYHKKLAKLPVNKLLCRLAEILNLTFPILYMM</sequence>
<protein>
    <submittedName>
        <fullName evidence="2">OPA1</fullName>
        <ecNumber evidence="2">3.6.5.5</ecNumber>
    </submittedName>
</protein>
<dbReference type="EC" id="3.6.5.5" evidence="2"/>
<dbReference type="InterPro" id="IPR003961">
    <property type="entry name" value="FN3_dom"/>
</dbReference>
<keyword evidence="2" id="KW-0378">Hydrolase</keyword>
<name>A0A6J8E9E4_MYTCO</name>
<dbReference type="PROSITE" id="PS50853">
    <property type="entry name" value="FN3"/>
    <property type="match status" value="1"/>
</dbReference>
<dbReference type="CDD" id="cd00063">
    <property type="entry name" value="FN3"/>
    <property type="match status" value="1"/>
</dbReference>
<keyword evidence="3" id="KW-1185">Reference proteome</keyword>
<proteinExistence type="predicted"/>
<dbReference type="Proteomes" id="UP000507470">
    <property type="component" value="Unassembled WGS sequence"/>
</dbReference>
<dbReference type="EMBL" id="CACVKT020008665">
    <property type="protein sequence ID" value="CAC5416633.1"/>
    <property type="molecule type" value="Genomic_DNA"/>
</dbReference>
<dbReference type="Gene3D" id="2.60.40.10">
    <property type="entry name" value="Immunoglobulins"/>
    <property type="match status" value="1"/>
</dbReference>
<organism evidence="2 3">
    <name type="scientific">Mytilus coruscus</name>
    <name type="common">Sea mussel</name>
    <dbReference type="NCBI Taxonomy" id="42192"/>
    <lineage>
        <taxon>Eukaryota</taxon>
        <taxon>Metazoa</taxon>
        <taxon>Spiralia</taxon>
        <taxon>Lophotrochozoa</taxon>
        <taxon>Mollusca</taxon>
        <taxon>Bivalvia</taxon>
        <taxon>Autobranchia</taxon>
        <taxon>Pteriomorphia</taxon>
        <taxon>Mytilida</taxon>
        <taxon>Mytiloidea</taxon>
        <taxon>Mytilidae</taxon>
        <taxon>Mytilinae</taxon>
        <taxon>Mytilus</taxon>
    </lineage>
</organism>
<gene>
    <name evidence="2" type="ORF">MCOR_49229</name>
</gene>
<feature type="domain" description="Fibronectin type-III" evidence="1">
    <location>
        <begin position="30"/>
        <end position="128"/>
    </location>
</feature>
<evidence type="ECO:0000313" key="3">
    <source>
        <dbReference type="Proteomes" id="UP000507470"/>
    </source>
</evidence>
<dbReference type="InterPro" id="IPR013783">
    <property type="entry name" value="Ig-like_fold"/>
</dbReference>
<dbReference type="GO" id="GO:0016787">
    <property type="term" value="F:hydrolase activity"/>
    <property type="evidence" value="ECO:0007669"/>
    <property type="project" value="UniProtKB-KW"/>
</dbReference>
<dbReference type="OrthoDB" id="504170at2759"/>
<evidence type="ECO:0000313" key="2">
    <source>
        <dbReference type="EMBL" id="CAC5416633.1"/>
    </source>
</evidence>
<dbReference type="SUPFAM" id="SSF49265">
    <property type="entry name" value="Fibronectin type III"/>
    <property type="match status" value="1"/>
</dbReference>
<dbReference type="AlphaFoldDB" id="A0A6J8E9E4"/>
<evidence type="ECO:0000259" key="1">
    <source>
        <dbReference type="PROSITE" id="PS50853"/>
    </source>
</evidence>
<dbReference type="InterPro" id="IPR036116">
    <property type="entry name" value="FN3_sf"/>
</dbReference>
<accession>A0A6J8E9E4</accession>
<reference evidence="2 3" key="1">
    <citation type="submission" date="2020-06" db="EMBL/GenBank/DDBJ databases">
        <authorList>
            <person name="Li R."/>
            <person name="Bekaert M."/>
        </authorList>
    </citation>
    <scope>NUCLEOTIDE SEQUENCE [LARGE SCALE GENOMIC DNA]</scope>
    <source>
        <strain evidence="3">wild</strain>
    </source>
</reference>